<organism evidence="1 2">
    <name type="scientific">Cystobacter fuscus (strain ATCC 25194 / DSM 2262 / NBRC 100088 / M29)</name>
    <dbReference type="NCBI Taxonomy" id="1242864"/>
    <lineage>
        <taxon>Bacteria</taxon>
        <taxon>Pseudomonadati</taxon>
        <taxon>Myxococcota</taxon>
        <taxon>Myxococcia</taxon>
        <taxon>Myxococcales</taxon>
        <taxon>Cystobacterineae</taxon>
        <taxon>Archangiaceae</taxon>
        <taxon>Cystobacter</taxon>
    </lineage>
</organism>
<name>S9PQR7_CYSF2</name>
<dbReference type="InterPro" id="IPR029060">
    <property type="entry name" value="PIN-like_dom_sf"/>
</dbReference>
<dbReference type="eggNOG" id="COG1569">
    <property type="taxonomic scope" value="Bacteria"/>
</dbReference>
<accession>S9PQR7</accession>
<reference evidence="1" key="1">
    <citation type="submission" date="2013-05" db="EMBL/GenBank/DDBJ databases">
        <title>Genome assembly of Cystobacter fuscus DSM 2262.</title>
        <authorList>
            <person name="Sharma G."/>
            <person name="Khatri I."/>
            <person name="Kaur C."/>
            <person name="Mayilraj S."/>
            <person name="Subramanian S."/>
        </authorList>
    </citation>
    <scope>NUCLEOTIDE SEQUENCE [LARGE SCALE GENOMIC DNA]</scope>
    <source>
        <strain evidence="1">DSM 2262</strain>
    </source>
</reference>
<sequence>MFPAPFAVVLDANVLIPFSVRDTLLRASNEGLIQIYWSEEILKEVRRNLVLALGMSEEKAARLITTMQAAFPEAMVTGH</sequence>
<evidence type="ECO:0000313" key="1">
    <source>
        <dbReference type="EMBL" id="EPX65381.1"/>
    </source>
</evidence>
<comment type="caution">
    <text evidence="1">The sequence shown here is derived from an EMBL/GenBank/DDBJ whole genome shotgun (WGS) entry which is preliminary data.</text>
</comment>
<dbReference type="AlphaFoldDB" id="S9PQR7"/>
<dbReference type="Proteomes" id="UP000011682">
    <property type="component" value="Unassembled WGS sequence"/>
</dbReference>
<keyword evidence="2" id="KW-1185">Reference proteome</keyword>
<protein>
    <submittedName>
        <fullName evidence="1">Uncharacterized protein</fullName>
    </submittedName>
</protein>
<dbReference type="SUPFAM" id="SSF88723">
    <property type="entry name" value="PIN domain-like"/>
    <property type="match status" value="1"/>
</dbReference>
<proteinExistence type="predicted"/>
<evidence type="ECO:0000313" key="2">
    <source>
        <dbReference type="Proteomes" id="UP000011682"/>
    </source>
</evidence>
<gene>
    <name evidence="1" type="ORF">D187_000807</name>
</gene>
<dbReference type="EMBL" id="ANAH02000001">
    <property type="protein sequence ID" value="EPX65381.1"/>
    <property type="molecule type" value="Genomic_DNA"/>
</dbReference>